<proteinExistence type="predicted"/>
<keyword evidence="5" id="KW-1185">Reference proteome</keyword>
<keyword evidence="2" id="KW-0175">Coiled coil</keyword>
<dbReference type="InterPro" id="IPR048270">
    <property type="entry name" value="PNMA_C"/>
</dbReference>
<feature type="domain" description="CCHC-type" evidence="3">
    <location>
        <begin position="394"/>
        <end position="407"/>
    </location>
</feature>
<dbReference type="Gene3D" id="4.10.60.10">
    <property type="entry name" value="Zinc finger, CCHC-type"/>
    <property type="match status" value="1"/>
</dbReference>
<dbReference type="SUPFAM" id="SSF57756">
    <property type="entry name" value="Retrovirus zinc finger-like domains"/>
    <property type="match status" value="1"/>
</dbReference>
<keyword evidence="1" id="KW-0479">Metal-binding</keyword>
<dbReference type="GeneTree" id="ENSGT01030000234522"/>
<dbReference type="InParanoid" id="A0A674DHB6"/>
<accession>A0A674DHB6</accession>
<dbReference type="PROSITE" id="PS50158">
    <property type="entry name" value="ZF_CCHC"/>
    <property type="match status" value="1"/>
</dbReference>
<dbReference type="Proteomes" id="UP000472277">
    <property type="component" value="Chromosome 32"/>
</dbReference>
<reference evidence="4" key="2">
    <citation type="submission" date="2025-09" db="UniProtKB">
        <authorList>
            <consortium name="Ensembl"/>
        </authorList>
    </citation>
    <scope>IDENTIFICATION</scope>
</reference>
<dbReference type="InterPro" id="IPR026523">
    <property type="entry name" value="PNMA"/>
</dbReference>
<evidence type="ECO:0000256" key="1">
    <source>
        <dbReference type="PROSITE-ProRule" id="PRU00047"/>
    </source>
</evidence>
<dbReference type="Ensembl" id="ENSSTUT00000101922.1">
    <property type="protein sequence ID" value="ENSSTUP00000095026.1"/>
    <property type="gene ID" value="ENSSTUG00000042607.1"/>
</dbReference>
<keyword evidence="1" id="KW-0863">Zinc-finger</keyword>
<evidence type="ECO:0000313" key="4">
    <source>
        <dbReference type="Ensembl" id="ENSSTUP00000095026.1"/>
    </source>
</evidence>
<dbReference type="InterPro" id="IPR001878">
    <property type="entry name" value="Znf_CCHC"/>
</dbReference>
<sequence>MDAEEIVTWCREKQLAINRAFVHSNVTEDMSDEVLLETLTYVKAFGKIRLHGRSYSADKKQYVLVEISNNLNEIAVPSVVGIPGELGPWPVHVVSQVTSPVEREGEDFQAKLLSFLRHEGKTVADVKGLVSPSGADLNTELVIATSSLVEKCNNVPSETQSYRKLRMFSGVKPTPSGEEEYDAWAEQTTHFLEEWQCADNVKKQRIIESLKGPAADIVRFFKTGNPHATAIEYMKALETAFGTTESAPDLMVRFRNTFQNEGEKLSAYLLRLDKLLHAVYRKGGIELSEMNRTRIGQIVRGASSHDMVALRIRMTYKLREPPTFTELMQEVREEDMIQDRNTTKSVVKSSAVAPVATVCKEANSEIEVLRKELNGLKTEMTQQTQADSNPGVFCYRCGEDGHFKRNCEGEENLRKVNTRLIKQKRSMGNYRGTHYWNSKVSWDTFYSSHSGREA</sequence>
<name>A0A674DHB6_SALTR</name>
<feature type="coiled-coil region" evidence="2">
    <location>
        <begin position="359"/>
        <end position="386"/>
    </location>
</feature>
<dbReference type="GO" id="GO:0008270">
    <property type="term" value="F:zinc ion binding"/>
    <property type="evidence" value="ECO:0007669"/>
    <property type="project" value="UniProtKB-KW"/>
</dbReference>
<dbReference type="Pfam" id="PF14893">
    <property type="entry name" value="PNMA"/>
    <property type="match status" value="1"/>
</dbReference>
<evidence type="ECO:0000256" key="2">
    <source>
        <dbReference type="SAM" id="Coils"/>
    </source>
</evidence>
<protein>
    <recommendedName>
        <fullName evidence="3">CCHC-type domain-containing protein</fullName>
    </recommendedName>
</protein>
<evidence type="ECO:0000313" key="5">
    <source>
        <dbReference type="Proteomes" id="UP000472277"/>
    </source>
</evidence>
<organism evidence="4 5">
    <name type="scientific">Salmo trutta</name>
    <name type="common">Brown trout</name>
    <dbReference type="NCBI Taxonomy" id="8032"/>
    <lineage>
        <taxon>Eukaryota</taxon>
        <taxon>Metazoa</taxon>
        <taxon>Chordata</taxon>
        <taxon>Craniata</taxon>
        <taxon>Vertebrata</taxon>
        <taxon>Euteleostomi</taxon>
        <taxon>Actinopterygii</taxon>
        <taxon>Neopterygii</taxon>
        <taxon>Teleostei</taxon>
        <taxon>Protacanthopterygii</taxon>
        <taxon>Salmoniformes</taxon>
        <taxon>Salmonidae</taxon>
        <taxon>Salmoninae</taxon>
        <taxon>Salmo</taxon>
    </lineage>
</organism>
<dbReference type="OMA" id="RWNDISA"/>
<dbReference type="PANTHER" id="PTHR23095">
    <property type="entry name" value="PARANEOPLASTIC ANTIGEN"/>
    <property type="match status" value="1"/>
</dbReference>
<dbReference type="Pfam" id="PF00098">
    <property type="entry name" value="zf-CCHC"/>
    <property type="match status" value="1"/>
</dbReference>
<dbReference type="AlphaFoldDB" id="A0A674DHB6"/>
<dbReference type="PANTHER" id="PTHR23095:SF17">
    <property type="entry name" value="PARANEOPLASTIC ANTIGEN MA1"/>
    <property type="match status" value="1"/>
</dbReference>
<dbReference type="Pfam" id="PF20846">
    <property type="entry name" value="PNMA_N"/>
    <property type="match status" value="1"/>
</dbReference>
<reference evidence="4" key="1">
    <citation type="submission" date="2025-08" db="UniProtKB">
        <authorList>
            <consortium name="Ensembl"/>
        </authorList>
    </citation>
    <scope>IDENTIFICATION</scope>
</reference>
<evidence type="ECO:0000259" key="3">
    <source>
        <dbReference type="PROSITE" id="PS50158"/>
    </source>
</evidence>
<dbReference type="InterPro" id="IPR036875">
    <property type="entry name" value="Znf_CCHC_sf"/>
</dbReference>
<keyword evidence="1" id="KW-0862">Zinc</keyword>
<dbReference type="InterPro" id="IPR048271">
    <property type="entry name" value="PNMA_N"/>
</dbReference>
<dbReference type="GO" id="GO:0003676">
    <property type="term" value="F:nucleic acid binding"/>
    <property type="evidence" value="ECO:0007669"/>
    <property type="project" value="InterPro"/>
</dbReference>